<dbReference type="Pfam" id="PF20506">
    <property type="entry name" value="DUF6732"/>
    <property type="match status" value="1"/>
</dbReference>
<evidence type="ECO:0000256" key="1">
    <source>
        <dbReference type="SAM" id="MobiDB-lite"/>
    </source>
</evidence>
<feature type="compositionally biased region" description="Acidic residues" evidence="1">
    <location>
        <begin position="67"/>
        <end position="77"/>
    </location>
</feature>
<keyword evidence="3" id="KW-0732">Signal</keyword>
<evidence type="ECO:0000313" key="5">
    <source>
        <dbReference type="Proteomes" id="UP000248916"/>
    </source>
</evidence>
<name>A0A2W7NI14_9RHOB</name>
<gene>
    <name evidence="4" type="ORF">LX81_00793</name>
</gene>
<organism evidence="4 5">
    <name type="scientific">Palleronia aestuarii</name>
    <dbReference type="NCBI Taxonomy" id="568105"/>
    <lineage>
        <taxon>Bacteria</taxon>
        <taxon>Pseudomonadati</taxon>
        <taxon>Pseudomonadota</taxon>
        <taxon>Alphaproteobacteria</taxon>
        <taxon>Rhodobacterales</taxon>
        <taxon>Roseobacteraceae</taxon>
        <taxon>Palleronia</taxon>
    </lineage>
</organism>
<dbReference type="AlphaFoldDB" id="A0A2W7NI14"/>
<reference evidence="4 5" key="1">
    <citation type="submission" date="2018-06" db="EMBL/GenBank/DDBJ databases">
        <title>Genomic Encyclopedia of Archaeal and Bacterial Type Strains, Phase II (KMG-II): from individual species to whole genera.</title>
        <authorList>
            <person name="Goeker M."/>
        </authorList>
    </citation>
    <scope>NUCLEOTIDE SEQUENCE [LARGE SCALE GENOMIC DNA]</scope>
    <source>
        <strain evidence="4 5">DSM 22009</strain>
    </source>
</reference>
<keyword evidence="2" id="KW-1133">Transmembrane helix</keyword>
<keyword evidence="2" id="KW-0472">Membrane</keyword>
<accession>A0A2W7NI14</accession>
<evidence type="ECO:0000256" key="2">
    <source>
        <dbReference type="SAM" id="Phobius"/>
    </source>
</evidence>
<dbReference type="RefSeq" id="WP_111535964.1">
    <property type="nucleotide sequence ID" value="NZ_QKZL01000002.1"/>
</dbReference>
<feature type="chain" id="PRO_5015855220" evidence="3">
    <location>
        <begin position="20"/>
        <end position="77"/>
    </location>
</feature>
<protein>
    <submittedName>
        <fullName evidence="4">Uncharacterized protein</fullName>
    </submittedName>
</protein>
<feature type="transmembrane region" description="Helical" evidence="2">
    <location>
        <begin position="29"/>
        <end position="48"/>
    </location>
</feature>
<feature type="region of interest" description="Disordered" evidence="1">
    <location>
        <begin position="54"/>
        <end position="77"/>
    </location>
</feature>
<sequence>MPRFLLPVAFVLLPVPALAHTGHLGALSGHDHWIAGAALGVAAGIAIWKAAKGRASRPEDQAVPEAAAEEDAEGRPA</sequence>
<comment type="caution">
    <text evidence="4">The sequence shown here is derived from an EMBL/GenBank/DDBJ whole genome shotgun (WGS) entry which is preliminary data.</text>
</comment>
<feature type="signal peptide" evidence="3">
    <location>
        <begin position="1"/>
        <end position="19"/>
    </location>
</feature>
<evidence type="ECO:0000256" key="3">
    <source>
        <dbReference type="SAM" id="SignalP"/>
    </source>
</evidence>
<keyword evidence="5" id="KW-1185">Reference proteome</keyword>
<dbReference type="InterPro" id="IPR046619">
    <property type="entry name" value="DUF6732"/>
</dbReference>
<proteinExistence type="predicted"/>
<evidence type="ECO:0000313" key="4">
    <source>
        <dbReference type="EMBL" id="PZX19093.1"/>
    </source>
</evidence>
<dbReference type="Proteomes" id="UP000248916">
    <property type="component" value="Unassembled WGS sequence"/>
</dbReference>
<keyword evidence="2" id="KW-0812">Transmembrane</keyword>
<dbReference type="EMBL" id="QKZL01000002">
    <property type="protein sequence ID" value="PZX19093.1"/>
    <property type="molecule type" value="Genomic_DNA"/>
</dbReference>